<organism evidence="9 10">
    <name type="scientific">Cohnella endophytica</name>
    <dbReference type="NCBI Taxonomy" id="2419778"/>
    <lineage>
        <taxon>Bacteria</taxon>
        <taxon>Bacillati</taxon>
        <taxon>Bacillota</taxon>
        <taxon>Bacilli</taxon>
        <taxon>Bacillales</taxon>
        <taxon>Paenibacillaceae</taxon>
        <taxon>Cohnella</taxon>
    </lineage>
</organism>
<evidence type="ECO:0000313" key="9">
    <source>
        <dbReference type="EMBL" id="RKP54436.1"/>
    </source>
</evidence>
<dbReference type="GO" id="GO:0005886">
    <property type="term" value="C:plasma membrane"/>
    <property type="evidence" value="ECO:0007669"/>
    <property type="project" value="UniProtKB-SubCell"/>
</dbReference>
<feature type="transmembrane region" description="Helical" evidence="7">
    <location>
        <begin position="243"/>
        <end position="261"/>
    </location>
</feature>
<name>A0A494Y3F0_9BACL</name>
<dbReference type="Pfam" id="PF00528">
    <property type="entry name" value="BPD_transp_1"/>
    <property type="match status" value="1"/>
</dbReference>
<accession>A0A494Y3F0</accession>
<comment type="subcellular location">
    <subcellularLocation>
        <location evidence="1 7">Cell membrane</location>
        <topology evidence="1 7">Multi-pass membrane protein</topology>
    </subcellularLocation>
</comment>
<feature type="transmembrane region" description="Helical" evidence="7">
    <location>
        <begin position="12"/>
        <end position="33"/>
    </location>
</feature>
<keyword evidence="3" id="KW-1003">Cell membrane</keyword>
<keyword evidence="2 7" id="KW-0813">Transport</keyword>
<keyword evidence="4 7" id="KW-0812">Transmembrane</keyword>
<dbReference type="PANTHER" id="PTHR43744:SF8">
    <property type="entry name" value="SN-GLYCEROL-3-PHOSPHATE TRANSPORT SYSTEM PERMEASE PROTEIN UGPE"/>
    <property type="match status" value="1"/>
</dbReference>
<keyword evidence="10" id="KW-1185">Reference proteome</keyword>
<dbReference type="Proteomes" id="UP000282076">
    <property type="component" value="Unassembled WGS sequence"/>
</dbReference>
<dbReference type="RefSeq" id="WP_120977541.1">
    <property type="nucleotide sequence ID" value="NZ_RBZM01000005.1"/>
</dbReference>
<evidence type="ECO:0000256" key="3">
    <source>
        <dbReference type="ARBA" id="ARBA00022475"/>
    </source>
</evidence>
<dbReference type="EMBL" id="RBZM01000005">
    <property type="protein sequence ID" value="RKP54436.1"/>
    <property type="molecule type" value="Genomic_DNA"/>
</dbReference>
<evidence type="ECO:0000313" key="10">
    <source>
        <dbReference type="Proteomes" id="UP000282076"/>
    </source>
</evidence>
<feature type="transmembrane region" description="Helical" evidence="7">
    <location>
        <begin position="75"/>
        <end position="96"/>
    </location>
</feature>
<keyword evidence="6 7" id="KW-0472">Membrane</keyword>
<reference evidence="9 10" key="1">
    <citation type="submission" date="2018-10" db="EMBL/GenBank/DDBJ databases">
        <title>Cohnella sp. M2MS4P-1, whole genome shotgun sequence.</title>
        <authorList>
            <person name="Tuo L."/>
        </authorList>
    </citation>
    <scope>NUCLEOTIDE SEQUENCE [LARGE SCALE GENOMIC DNA]</scope>
    <source>
        <strain evidence="9 10">M2MS4P-1</strain>
    </source>
</reference>
<feature type="transmembrane region" description="Helical" evidence="7">
    <location>
        <begin position="142"/>
        <end position="161"/>
    </location>
</feature>
<evidence type="ECO:0000256" key="1">
    <source>
        <dbReference type="ARBA" id="ARBA00004651"/>
    </source>
</evidence>
<dbReference type="InterPro" id="IPR000515">
    <property type="entry name" value="MetI-like"/>
</dbReference>
<feature type="transmembrane region" description="Helical" evidence="7">
    <location>
        <begin position="182"/>
        <end position="207"/>
    </location>
</feature>
<evidence type="ECO:0000256" key="4">
    <source>
        <dbReference type="ARBA" id="ARBA00022692"/>
    </source>
</evidence>
<dbReference type="PROSITE" id="PS50928">
    <property type="entry name" value="ABC_TM1"/>
    <property type="match status" value="1"/>
</dbReference>
<dbReference type="SUPFAM" id="SSF161098">
    <property type="entry name" value="MetI-like"/>
    <property type="match status" value="1"/>
</dbReference>
<keyword evidence="5 7" id="KW-1133">Transmembrane helix</keyword>
<feature type="domain" description="ABC transmembrane type-1" evidence="8">
    <location>
        <begin position="70"/>
        <end position="261"/>
    </location>
</feature>
<evidence type="ECO:0000256" key="2">
    <source>
        <dbReference type="ARBA" id="ARBA00022448"/>
    </source>
</evidence>
<evidence type="ECO:0000256" key="5">
    <source>
        <dbReference type="ARBA" id="ARBA00022989"/>
    </source>
</evidence>
<dbReference type="GO" id="GO:0055085">
    <property type="term" value="P:transmembrane transport"/>
    <property type="evidence" value="ECO:0007669"/>
    <property type="project" value="InterPro"/>
</dbReference>
<dbReference type="OrthoDB" id="9772609at2"/>
<dbReference type="PANTHER" id="PTHR43744">
    <property type="entry name" value="ABC TRANSPORTER PERMEASE PROTEIN MG189-RELATED-RELATED"/>
    <property type="match status" value="1"/>
</dbReference>
<protein>
    <submittedName>
        <fullName evidence="9">Carbohydrate ABC transporter permease</fullName>
    </submittedName>
</protein>
<feature type="transmembrane region" description="Helical" evidence="7">
    <location>
        <begin position="105"/>
        <end position="130"/>
    </location>
</feature>
<evidence type="ECO:0000256" key="6">
    <source>
        <dbReference type="ARBA" id="ARBA00023136"/>
    </source>
</evidence>
<evidence type="ECO:0000256" key="7">
    <source>
        <dbReference type="RuleBase" id="RU363032"/>
    </source>
</evidence>
<proteinExistence type="inferred from homology"/>
<evidence type="ECO:0000259" key="8">
    <source>
        <dbReference type="PROSITE" id="PS50928"/>
    </source>
</evidence>
<dbReference type="Gene3D" id="1.10.3720.10">
    <property type="entry name" value="MetI-like"/>
    <property type="match status" value="1"/>
</dbReference>
<dbReference type="AlphaFoldDB" id="A0A494Y3F0"/>
<dbReference type="CDD" id="cd06261">
    <property type="entry name" value="TM_PBP2"/>
    <property type="match status" value="1"/>
</dbReference>
<gene>
    <name evidence="9" type="ORF">D7Z26_13890</name>
</gene>
<sequence length="276" mass="30914">MLLKWSSKAHALFTVCVTVVFFLPLYLVLINIFKDSKQVMGDPLGFPTSFTLANIRSVLTRPDHLIYTSMWNSTLITALSVCVVIVSSSMVAYYLVRNDSKKSRLLLVFFLFGLMVPTTIILIPVVKVLIAVHLMSTKTGLIAFYMGYYVPFGIFMYSGFIRTIPRELDEAAAIDGSSPLRTFWRIIFPLLGPCTSSVIIFIGLWVWNDFLNPLIIIGPIKGTTITAGIYRVIGQYSVNWGEMFAMMFLASLPIIFLYLALQRKFVEGITSGSLKG</sequence>
<dbReference type="InterPro" id="IPR035906">
    <property type="entry name" value="MetI-like_sf"/>
</dbReference>
<comment type="similarity">
    <text evidence="7">Belongs to the binding-protein-dependent transport system permease family.</text>
</comment>
<comment type="caution">
    <text evidence="9">The sequence shown here is derived from an EMBL/GenBank/DDBJ whole genome shotgun (WGS) entry which is preliminary data.</text>
</comment>